<dbReference type="OrthoDB" id="5126881at2759"/>
<accession>A0A0L0N1Q7</accession>
<dbReference type="InterPro" id="IPR036477">
    <property type="entry name" value="Formyl_transf_N_sf"/>
</dbReference>
<sequence length="230" mass="25089">MRILFLCTAHNSLSRQLFLALSQRHSVTVEYALSETKMIEAAELTKPPLVICPFLTARVPQQVYDSYLTLIIYPGPPGDAGPSALDWLLMGDDGTEAGSDRRLQHDRYGSATGEFDAGQVWAFDQFLIDINEPCLTKSSLHEYSGPVTEAAISVTLAAIERIETATLVMATAFDAPLLPPSSPGSDGFYSTMHGNLDANLLAPKLFEAKHTTVCFLSHAARLRSKDTPCR</sequence>
<dbReference type="InterPro" id="IPR047180">
    <property type="entry name" value="HoxX-like"/>
</dbReference>
<evidence type="ECO:0000313" key="1">
    <source>
        <dbReference type="EMBL" id="KND88033.1"/>
    </source>
</evidence>
<gene>
    <name evidence="1" type="ORF">TOPH_07316</name>
</gene>
<name>A0A0L0N1Q7_TOLOC</name>
<comment type="caution">
    <text evidence="1">The sequence shown here is derived from an EMBL/GenBank/DDBJ whole genome shotgun (WGS) entry which is preliminary data.</text>
</comment>
<organism evidence="1 2">
    <name type="scientific">Tolypocladium ophioglossoides (strain CBS 100239)</name>
    <name type="common">Snaketongue truffleclub</name>
    <name type="synonym">Elaphocordyceps ophioglossoides</name>
    <dbReference type="NCBI Taxonomy" id="1163406"/>
    <lineage>
        <taxon>Eukaryota</taxon>
        <taxon>Fungi</taxon>
        <taxon>Dikarya</taxon>
        <taxon>Ascomycota</taxon>
        <taxon>Pezizomycotina</taxon>
        <taxon>Sordariomycetes</taxon>
        <taxon>Hypocreomycetidae</taxon>
        <taxon>Hypocreales</taxon>
        <taxon>Ophiocordycipitaceae</taxon>
        <taxon>Tolypocladium</taxon>
    </lineage>
</organism>
<dbReference type="GO" id="GO:0003677">
    <property type="term" value="F:DNA binding"/>
    <property type="evidence" value="ECO:0007669"/>
    <property type="project" value="UniProtKB-KW"/>
</dbReference>
<dbReference type="EMBL" id="LFRF01000029">
    <property type="protein sequence ID" value="KND88033.1"/>
    <property type="molecule type" value="Genomic_DNA"/>
</dbReference>
<dbReference type="Proteomes" id="UP000036947">
    <property type="component" value="Unassembled WGS sequence"/>
</dbReference>
<dbReference type="AlphaFoldDB" id="A0A0L0N1Q7"/>
<keyword evidence="1" id="KW-0371">Homeobox</keyword>
<dbReference type="PANTHER" id="PTHR43388:SF1">
    <property type="entry name" value="HYDROGENASE MATURATION FACTOR HOXX"/>
    <property type="match status" value="1"/>
</dbReference>
<dbReference type="PANTHER" id="PTHR43388">
    <property type="entry name" value="HYDROGENASE MATURATION FACTOR HOXX"/>
    <property type="match status" value="1"/>
</dbReference>
<dbReference type="SUPFAM" id="SSF53328">
    <property type="entry name" value="Formyltransferase"/>
    <property type="match status" value="1"/>
</dbReference>
<reference evidence="1 2" key="1">
    <citation type="journal article" date="2015" name="BMC Genomics">
        <title>The genome of the truffle-parasite Tolypocladium ophioglossoides and the evolution of antifungal peptaibiotics.</title>
        <authorList>
            <person name="Quandt C.A."/>
            <person name="Bushley K.E."/>
            <person name="Spatafora J.W."/>
        </authorList>
    </citation>
    <scope>NUCLEOTIDE SEQUENCE [LARGE SCALE GENOMIC DNA]</scope>
    <source>
        <strain evidence="1 2">CBS 100239</strain>
    </source>
</reference>
<evidence type="ECO:0000313" key="2">
    <source>
        <dbReference type="Proteomes" id="UP000036947"/>
    </source>
</evidence>
<protein>
    <submittedName>
        <fullName evidence="1">Hydrogenase maturation factor HoxX</fullName>
    </submittedName>
</protein>
<proteinExistence type="predicted"/>
<keyword evidence="2" id="KW-1185">Reference proteome</keyword>